<evidence type="ECO:0000313" key="1">
    <source>
        <dbReference type="EMBL" id="GGM97356.1"/>
    </source>
</evidence>
<comment type="caution">
    <text evidence="1">The sequence shown here is derived from an EMBL/GenBank/DDBJ whole genome shotgun (WGS) entry which is preliminary data.</text>
</comment>
<keyword evidence="2" id="KW-1185">Reference proteome</keyword>
<gene>
    <name evidence="1" type="ORF">GCM10011609_39100</name>
</gene>
<sequence length="234" mass="25381">MSAADSLRDLAEKTVHLPEPPGSGRYHYVHTSSAYLHTVRKITRTGETTSLTGSVKRLERRQWIAADDSGRLLVTEDGEAVQPTGDYPPGRLPAGFISSTDPAAVTAELRRRNPKGSTAAAMRTFGKIWHAQVVPPALQRLLLLDLATWPDMSAATTSWGARPSESVTHVERERHLRHVLVFDPHTGALIGEETTALDGANVPIPTPAIISSTEWLLSGYSATTAEPPQQHTNT</sequence>
<reference evidence="2" key="1">
    <citation type="journal article" date="2019" name="Int. J. Syst. Evol. Microbiol.">
        <title>The Global Catalogue of Microorganisms (GCM) 10K type strain sequencing project: providing services to taxonomists for standard genome sequencing and annotation.</title>
        <authorList>
            <consortium name="The Broad Institute Genomics Platform"/>
            <consortium name="The Broad Institute Genome Sequencing Center for Infectious Disease"/>
            <person name="Wu L."/>
            <person name="Ma J."/>
        </authorList>
    </citation>
    <scope>NUCLEOTIDE SEQUENCE [LARGE SCALE GENOMIC DNA]</scope>
    <source>
        <strain evidence="2">CGMCC 4.7319</strain>
    </source>
</reference>
<dbReference type="Proteomes" id="UP000597656">
    <property type="component" value="Unassembled WGS sequence"/>
</dbReference>
<name>A0ABQ2I2Z5_9PSEU</name>
<evidence type="ECO:0000313" key="2">
    <source>
        <dbReference type="Proteomes" id="UP000597656"/>
    </source>
</evidence>
<proteinExistence type="predicted"/>
<accession>A0ABQ2I2Z5</accession>
<protein>
    <submittedName>
        <fullName evidence="1">Uncharacterized protein</fullName>
    </submittedName>
</protein>
<dbReference type="EMBL" id="BMNC01000005">
    <property type="protein sequence ID" value="GGM97356.1"/>
    <property type="molecule type" value="Genomic_DNA"/>
</dbReference>
<organism evidence="1 2">
    <name type="scientific">Lentzea pudingi</name>
    <dbReference type="NCBI Taxonomy" id="1789439"/>
    <lineage>
        <taxon>Bacteria</taxon>
        <taxon>Bacillati</taxon>
        <taxon>Actinomycetota</taxon>
        <taxon>Actinomycetes</taxon>
        <taxon>Pseudonocardiales</taxon>
        <taxon>Pseudonocardiaceae</taxon>
        <taxon>Lentzea</taxon>
    </lineage>
</organism>